<gene>
    <name evidence="3" type="ORF">AMQ22_01739</name>
</gene>
<evidence type="ECO:0000313" key="3">
    <source>
        <dbReference type="EMBL" id="KYC49061.1"/>
    </source>
</evidence>
<comment type="similarity">
    <text evidence="1">Belongs to the BioY family.</text>
</comment>
<protein>
    <submittedName>
        <fullName evidence="3">BioY family protein</fullName>
    </submittedName>
</protein>
<name>A0A150IVL7_9EURY</name>
<dbReference type="EMBL" id="LNGC01000110">
    <property type="protein sequence ID" value="KYC49061.1"/>
    <property type="molecule type" value="Genomic_DNA"/>
</dbReference>
<organism evidence="3 4">
    <name type="scientific">Candidatus Methanofastidiosum methylothiophilum</name>
    <dbReference type="NCBI Taxonomy" id="1705564"/>
    <lineage>
        <taxon>Archaea</taxon>
        <taxon>Methanobacteriati</taxon>
        <taxon>Methanobacteriota</taxon>
        <taxon>Stenosarchaea group</taxon>
        <taxon>Candidatus Methanofastidiosia</taxon>
        <taxon>Candidatus Methanofastidiosales</taxon>
        <taxon>Candidatus Methanofastidiosaceae</taxon>
        <taxon>Candidatus Methanofastidiosum</taxon>
    </lineage>
</organism>
<evidence type="ECO:0000256" key="2">
    <source>
        <dbReference type="SAM" id="Phobius"/>
    </source>
</evidence>
<dbReference type="AlphaFoldDB" id="A0A150IVL7"/>
<dbReference type="STRING" id="1705564.APG08_00341"/>
<feature type="transmembrane region" description="Helical" evidence="2">
    <location>
        <begin position="84"/>
        <end position="101"/>
    </location>
</feature>
<keyword evidence="2" id="KW-1133">Transmembrane helix</keyword>
<dbReference type="Proteomes" id="UP000075398">
    <property type="component" value="Unassembled WGS sequence"/>
</dbReference>
<evidence type="ECO:0000256" key="1">
    <source>
        <dbReference type="PIRNR" id="PIRNR016661"/>
    </source>
</evidence>
<dbReference type="GO" id="GO:0015225">
    <property type="term" value="F:biotin transmembrane transporter activity"/>
    <property type="evidence" value="ECO:0007669"/>
    <property type="project" value="UniProtKB-UniRule"/>
</dbReference>
<dbReference type="InterPro" id="IPR003784">
    <property type="entry name" value="BioY"/>
</dbReference>
<feature type="transmembrane region" description="Helical" evidence="2">
    <location>
        <begin position="113"/>
        <end position="134"/>
    </location>
</feature>
<keyword evidence="1" id="KW-1003">Cell membrane</keyword>
<accession>A0A150IVL7</accession>
<dbReference type="PANTHER" id="PTHR34295">
    <property type="entry name" value="BIOTIN TRANSPORTER BIOY"/>
    <property type="match status" value="1"/>
</dbReference>
<feature type="transmembrane region" description="Helical" evidence="2">
    <location>
        <begin position="140"/>
        <end position="162"/>
    </location>
</feature>
<dbReference type="Gene3D" id="1.10.1760.20">
    <property type="match status" value="1"/>
</dbReference>
<dbReference type="PIRSF" id="PIRSF016661">
    <property type="entry name" value="BioY"/>
    <property type="match status" value="1"/>
</dbReference>
<keyword evidence="1 2" id="KW-0472">Membrane</keyword>
<reference evidence="3 4" key="1">
    <citation type="journal article" date="2016" name="ISME J.">
        <title>Chasing the elusive Euryarchaeota class WSA2: genomes reveal a uniquely fastidious methyl-reducing methanogen.</title>
        <authorList>
            <person name="Nobu M.K."/>
            <person name="Narihiro T."/>
            <person name="Kuroda K."/>
            <person name="Mei R."/>
            <person name="Liu W.T."/>
        </authorList>
    </citation>
    <scope>NUCLEOTIDE SEQUENCE [LARGE SCALE GENOMIC DNA]</scope>
    <source>
        <strain evidence="3">U1lsi0528_Bin055</strain>
    </source>
</reference>
<keyword evidence="1" id="KW-0813">Transport</keyword>
<dbReference type="GO" id="GO:0005886">
    <property type="term" value="C:plasma membrane"/>
    <property type="evidence" value="ECO:0007669"/>
    <property type="project" value="UniProtKB-SubCell"/>
</dbReference>
<dbReference type="Pfam" id="PF02632">
    <property type="entry name" value="BioY"/>
    <property type="match status" value="1"/>
</dbReference>
<dbReference type="PATRIC" id="fig|1705409.3.peg.1831"/>
<sequence>MKKSKDLSLVALFAALTAVGGFISIPFYPVPLTLQVFFVLLSGTILGKKLGALSQIIYLGIGAIGAPVFHNFTGGIGILLGPTGGFLIGFIPGAYMAGLVYERFNNGKIRFSGLILSLVPIYVIGILWLSLITGMSLEKAILVGGIPFIPGDFVKSIIVFLVEKKVKNYLKFNI</sequence>
<proteinExistence type="inferred from homology"/>
<keyword evidence="2" id="KW-0812">Transmembrane</keyword>
<comment type="subcellular location">
    <subcellularLocation>
        <location evidence="1">Cell membrane</location>
        <topology evidence="1">Multi-pass membrane protein</topology>
    </subcellularLocation>
</comment>
<comment type="caution">
    <text evidence="3">The sequence shown here is derived from an EMBL/GenBank/DDBJ whole genome shotgun (WGS) entry which is preliminary data.</text>
</comment>
<evidence type="ECO:0000313" key="4">
    <source>
        <dbReference type="Proteomes" id="UP000075398"/>
    </source>
</evidence>
<dbReference type="PANTHER" id="PTHR34295:SF1">
    <property type="entry name" value="BIOTIN TRANSPORTER BIOY"/>
    <property type="match status" value="1"/>
</dbReference>